<dbReference type="AlphaFoldDB" id="A0AAD7FG63"/>
<keyword evidence="2" id="KW-1185">Reference proteome</keyword>
<accession>A0AAD7FG63</accession>
<proteinExistence type="predicted"/>
<reference evidence="1" key="1">
    <citation type="submission" date="2023-03" db="EMBL/GenBank/DDBJ databases">
        <title>Massive genome expansion in bonnet fungi (Mycena s.s.) driven by repeated elements and novel gene families across ecological guilds.</title>
        <authorList>
            <consortium name="Lawrence Berkeley National Laboratory"/>
            <person name="Harder C.B."/>
            <person name="Miyauchi S."/>
            <person name="Viragh M."/>
            <person name="Kuo A."/>
            <person name="Thoen E."/>
            <person name="Andreopoulos B."/>
            <person name="Lu D."/>
            <person name="Skrede I."/>
            <person name="Drula E."/>
            <person name="Henrissat B."/>
            <person name="Morin E."/>
            <person name="Kohler A."/>
            <person name="Barry K."/>
            <person name="LaButti K."/>
            <person name="Morin E."/>
            <person name="Salamov A."/>
            <person name="Lipzen A."/>
            <person name="Mereny Z."/>
            <person name="Hegedus B."/>
            <person name="Baldrian P."/>
            <person name="Stursova M."/>
            <person name="Weitz H."/>
            <person name="Taylor A."/>
            <person name="Grigoriev I.V."/>
            <person name="Nagy L.G."/>
            <person name="Martin F."/>
            <person name="Kauserud H."/>
        </authorList>
    </citation>
    <scope>NUCLEOTIDE SEQUENCE</scope>
    <source>
        <strain evidence="1">9284</strain>
    </source>
</reference>
<evidence type="ECO:0000313" key="2">
    <source>
        <dbReference type="Proteomes" id="UP001221142"/>
    </source>
</evidence>
<name>A0AAD7FG63_9AGAR</name>
<organism evidence="1 2">
    <name type="scientific">Roridomyces roridus</name>
    <dbReference type="NCBI Taxonomy" id="1738132"/>
    <lineage>
        <taxon>Eukaryota</taxon>
        <taxon>Fungi</taxon>
        <taxon>Dikarya</taxon>
        <taxon>Basidiomycota</taxon>
        <taxon>Agaricomycotina</taxon>
        <taxon>Agaricomycetes</taxon>
        <taxon>Agaricomycetidae</taxon>
        <taxon>Agaricales</taxon>
        <taxon>Marasmiineae</taxon>
        <taxon>Mycenaceae</taxon>
        <taxon>Roridomyces</taxon>
    </lineage>
</organism>
<gene>
    <name evidence="1" type="ORF">FB45DRAFT_1063577</name>
</gene>
<dbReference type="Proteomes" id="UP001221142">
    <property type="component" value="Unassembled WGS sequence"/>
</dbReference>
<protein>
    <submittedName>
        <fullName evidence="1">Uncharacterized protein</fullName>
    </submittedName>
</protein>
<evidence type="ECO:0000313" key="1">
    <source>
        <dbReference type="EMBL" id="KAJ7618076.1"/>
    </source>
</evidence>
<sequence>MVTHMAADAGSDSAPPPAPRLPLDLERTIFEISAWSSLREITILMLVAHRVKPRLYRVVFLSDYDPKLECIPVFTYAVFLRLLAAKPPGFLQNAVKYLYLGERNTDDSPETHDEDLRSILQTCTDVTDFFDFQGARLELVQSLKCVRKIAVNCNHLFHVPLHTNFSHPMFRTLTHLEVLHEPNDADLAGIPHIPHLSHFAFNLLGMCPSVFSSVVPACPRLACIVLLQRADDMDHRLKPFLDDERFVLIHQSDFTFDWQRAATGGVNYWDVADAFIRARRAGRVGRITSFISDEDISWF</sequence>
<comment type="caution">
    <text evidence="1">The sequence shown here is derived from an EMBL/GenBank/DDBJ whole genome shotgun (WGS) entry which is preliminary data.</text>
</comment>
<dbReference type="EMBL" id="JARKIF010000020">
    <property type="protein sequence ID" value="KAJ7618076.1"/>
    <property type="molecule type" value="Genomic_DNA"/>
</dbReference>